<dbReference type="PANTHER" id="PTHR14145">
    <property type="entry name" value="26S PROTESOME SUBUNIT 6"/>
    <property type="match status" value="1"/>
</dbReference>
<reference evidence="2" key="1">
    <citation type="submission" date="2021-05" db="EMBL/GenBank/DDBJ databases">
        <title>A free-living protist that lacks canonical eukaryotic 1 DNA replication and segregation systems.</title>
        <authorList>
            <person name="Salas-Leiva D.E."/>
            <person name="Tromer E.C."/>
            <person name="Curtis B.A."/>
            <person name="Jerlstrom-Hultqvist J."/>
            <person name="Kolisko M."/>
            <person name="Yi Z."/>
            <person name="Salas-Leiva J.S."/>
            <person name="Gallot-Lavallee L."/>
            <person name="Kops G.J.P.L."/>
            <person name="Archibald J.M."/>
            <person name="Simpson A.G.B."/>
            <person name="Roger A.J."/>
        </authorList>
    </citation>
    <scope>NUCLEOTIDE SEQUENCE</scope>
    <source>
        <strain evidence="2">BICM</strain>
    </source>
</reference>
<evidence type="ECO:0000313" key="2">
    <source>
        <dbReference type="EMBL" id="KAG9392029.1"/>
    </source>
</evidence>
<proteinExistence type="predicted"/>
<protein>
    <submittedName>
        <fullName evidence="2">26S proteasome, regulatory subunit Rpn7</fullName>
    </submittedName>
</protein>
<dbReference type="InterPro" id="IPR045135">
    <property type="entry name" value="Rpn7_N"/>
</dbReference>
<gene>
    <name evidence="2" type="ORF">J8273_6620</name>
</gene>
<accession>A0A8J6B141</accession>
<evidence type="ECO:0000259" key="1">
    <source>
        <dbReference type="PROSITE" id="PS50250"/>
    </source>
</evidence>
<dbReference type="OrthoDB" id="1452at2759"/>
<dbReference type="GO" id="GO:0000502">
    <property type="term" value="C:proteasome complex"/>
    <property type="evidence" value="ECO:0007669"/>
    <property type="project" value="UniProtKB-KW"/>
</dbReference>
<dbReference type="SUPFAM" id="SSF46785">
    <property type="entry name" value="Winged helix' DNA-binding domain"/>
    <property type="match status" value="1"/>
</dbReference>
<sequence>MPAEETIDNVENETTDFEKKNRQKAIEALDCMKRRDFKKAATLLISLLETFNATDVMSFEQMIKYTCLCGVYTLDRAELKEKLIQSPEVIAVTSESEPLIGEFMSSLYECNYARFVELLEYFSLWMRTDERLAPHAAHYLHTCRVKAFKQFLVAYQNVSIDRMASTFGVDPAVLERTLAGYIALGHLESRIDIVAGVIGTKARDDRSKLYTSLLRDGEDLLEQIGTVMKSVIAKSNTAEPNEE</sequence>
<dbReference type="PANTHER" id="PTHR14145:SF1">
    <property type="entry name" value="26S PROTEASOME NON-ATPASE REGULATORY SUBUNIT 6"/>
    <property type="match status" value="1"/>
</dbReference>
<dbReference type="InterPro" id="IPR000717">
    <property type="entry name" value="PCI_dom"/>
</dbReference>
<dbReference type="GO" id="GO:0043161">
    <property type="term" value="P:proteasome-mediated ubiquitin-dependent protein catabolic process"/>
    <property type="evidence" value="ECO:0007669"/>
    <property type="project" value="TreeGrafter"/>
</dbReference>
<dbReference type="Pfam" id="PF01399">
    <property type="entry name" value="PCI"/>
    <property type="match status" value="1"/>
</dbReference>
<dbReference type="EMBL" id="JAHDYR010000040">
    <property type="protein sequence ID" value="KAG9392029.1"/>
    <property type="molecule type" value="Genomic_DNA"/>
</dbReference>
<dbReference type="InterPro" id="IPR036390">
    <property type="entry name" value="WH_DNA-bd_sf"/>
</dbReference>
<organism evidence="2 3">
    <name type="scientific">Carpediemonas membranifera</name>
    <dbReference type="NCBI Taxonomy" id="201153"/>
    <lineage>
        <taxon>Eukaryota</taxon>
        <taxon>Metamonada</taxon>
        <taxon>Carpediemonas-like organisms</taxon>
        <taxon>Carpediemonas</taxon>
    </lineage>
</organism>
<comment type="caution">
    <text evidence="2">The sequence shown here is derived from an EMBL/GenBank/DDBJ whole genome shotgun (WGS) entry which is preliminary data.</text>
</comment>
<keyword evidence="2" id="KW-0647">Proteasome</keyword>
<evidence type="ECO:0000313" key="3">
    <source>
        <dbReference type="Proteomes" id="UP000717585"/>
    </source>
</evidence>
<dbReference type="Pfam" id="PF10602">
    <property type="entry name" value="RPN7"/>
    <property type="match status" value="1"/>
</dbReference>
<dbReference type="Gene3D" id="1.25.40.570">
    <property type="match status" value="1"/>
</dbReference>
<keyword evidence="3" id="KW-1185">Reference proteome</keyword>
<dbReference type="Proteomes" id="UP000717585">
    <property type="component" value="Unassembled WGS sequence"/>
</dbReference>
<dbReference type="InterPro" id="IPR019585">
    <property type="entry name" value="Rpn7/CSN1"/>
</dbReference>
<feature type="domain" description="PCI" evidence="1">
    <location>
        <begin position="36"/>
        <end position="205"/>
    </location>
</feature>
<dbReference type="AlphaFoldDB" id="A0A8J6B141"/>
<name>A0A8J6B141_9EUKA</name>
<dbReference type="PROSITE" id="PS50250">
    <property type="entry name" value="PCI"/>
    <property type="match status" value="1"/>
</dbReference>